<dbReference type="AlphaFoldDB" id="A0A0F9K3K5"/>
<accession>A0A0F9K3K5</accession>
<evidence type="ECO:0000256" key="1">
    <source>
        <dbReference type="ARBA" id="ARBA00022676"/>
    </source>
</evidence>
<reference evidence="3" key="1">
    <citation type="journal article" date="2015" name="Nature">
        <title>Complex archaea that bridge the gap between prokaryotes and eukaryotes.</title>
        <authorList>
            <person name="Spang A."/>
            <person name="Saw J.H."/>
            <person name="Jorgensen S.L."/>
            <person name="Zaremba-Niedzwiedzka K."/>
            <person name="Martijn J."/>
            <person name="Lind A.E."/>
            <person name="van Eijk R."/>
            <person name="Schleper C."/>
            <person name="Guy L."/>
            <person name="Ettema T.J."/>
        </authorList>
    </citation>
    <scope>NUCLEOTIDE SEQUENCE</scope>
</reference>
<dbReference type="CDD" id="cd18612">
    <property type="entry name" value="GH130_Lin0857-like"/>
    <property type="match status" value="1"/>
</dbReference>
<keyword evidence="2" id="KW-0808">Transferase</keyword>
<dbReference type="PIRSF" id="PIRSF016202">
    <property type="entry name" value="PH1107"/>
    <property type="match status" value="1"/>
</dbReference>
<gene>
    <name evidence="3" type="ORF">LCGC14_1452990</name>
</gene>
<keyword evidence="1" id="KW-0328">Glycosyltransferase</keyword>
<organism evidence="3">
    <name type="scientific">marine sediment metagenome</name>
    <dbReference type="NCBI Taxonomy" id="412755"/>
    <lineage>
        <taxon>unclassified sequences</taxon>
        <taxon>metagenomes</taxon>
        <taxon>ecological metagenomes</taxon>
    </lineage>
</organism>
<protein>
    <recommendedName>
        <fullName evidence="4">Glycosidase</fullName>
    </recommendedName>
</protein>
<evidence type="ECO:0000256" key="2">
    <source>
        <dbReference type="ARBA" id="ARBA00022679"/>
    </source>
</evidence>
<proteinExistence type="predicted"/>
<dbReference type="SUPFAM" id="SSF75005">
    <property type="entry name" value="Arabinanase/levansucrase/invertase"/>
    <property type="match status" value="1"/>
</dbReference>
<dbReference type="GO" id="GO:0016757">
    <property type="term" value="F:glycosyltransferase activity"/>
    <property type="evidence" value="ECO:0007669"/>
    <property type="project" value="UniProtKB-KW"/>
</dbReference>
<evidence type="ECO:0008006" key="4">
    <source>
        <dbReference type="Google" id="ProtNLM"/>
    </source>
</evidence>
<dbReference type="PANTHER" id="PTHR34106">
    <property type="entry name" value="GLYCOSIDASE"/>
    <property type="match status" value="1"/>
</dbReference>
<sequence>MKRHPANPLIKPEMVPPSREGYRVKGTFNPGAVRYNEEIVLLLRVAEDCVPRKDYISVPYYRFENGRGFPEILEKPLNDPQINLKDTRGVVYKGRDYLSTLSHIRLARSRDGINFTVDPGPFIYPCSQSESFGVEDARVTKIGNLYYITYTAISGDSWATALATTTDFSGIVRKGLIFPPPNKDVSIFPEKINGRYYALSRPHNQGFGRPSIWISESPDLLHWGNHKCLIRPRDTFWEQQKIGGGAAPVKTSEGWLEIYHGKGKGQIYSLFLLLLDLDDPSVVIKRGEKPVLFPEKSYEKQGFFPNVIFSNGLILKDYGKILIYYGVCDENVCVSETSIDELLNTIL</sequence>
<dbReference type="PANTHER" id="PTHR34106:SF5">
    <property type="entry name" value="GLYCOSIDASE"/>
    <property type="match status" value="1"/>
</dbReference>
<name>A0A0F9K3K5_9ZZZZ</name>
<dbReference type="InterPro" id="IPR007184">
    <property type="entry name" value="Mannoside_phosphorylase"/>
</dbReference>
<dbReference type="Gene3D" id="2.115.10.20">
    <property type="entry name" value="Glycosyl hydrolase domain, family 43"/>
    <property type="match status" value="1"/>
</dbReference>
<evidence type="ECO:0000313" key="3">
    <source>
        <dbReference type="EMBL" id="KKM69226.1"/>
    </source>
</evidence>
<dbReference type="InterPro" id="IPR023296">
    <property type="entry name" value="Glyco_hydro_beta-prop_sf"/>
</dbReference>
<comment type="caution">
    <text evidence="3">The sequence shown here is derived from an EMBL/GenBank/DDBJ whole genome shotgun (WGS) entry which is preliminary data.</text>
</comment>
<dbReference type="EMBL" id="LAZR01010025">
    <property type="protein sequence ID" value="KKM69226.1"/>
    <property type="molecule type" value="Genomic_DNA"/>
</dbReference>
<dbReference type="Pfam" id="PF04041">
    <property type="entry name" value="Glyco_hydro_130"/>
    <property type="match status" value="1"/>
</dbReference>